<reference evidence="1" key="1">
    <citation type="submission" date="2018-06" db="EMBL/GenBank/DDBJ databases">
        <authorList>
            <person name="Zhirakovskaya E."/>
        </authorList>
    </citation>
    <scope>NUCLEOTIDE SEQUENCE</scope>
</reference>
<accession>A0A3B0S3W6</accession>
<proteinExistence type="predicted"/>
<feature type="non-terminal residue" evidence="1">
    <location>
        <position position="1"/>
    </location>
</feature>
<name>A0A3B0S3W6_9ZZZZ</name>
<sequence length="206" mass="23906">SELEQLLYELDMRLAEESEAGEPKKDRKKEIAAMLGEYSQETGTRRVRLHKVQADYEIIKHNGHQKAVIPGENYCVDLVETSDGKWRGVGVTRFAANRQKRLRVETPLWKQQYPDARHIMRVRKGDLLLLEKDGREQVMRVWDLRPSANLSKMAQHNETGDLQKRHDNKDDSFRWDFAGFTKMKARKARLVHVDPSGKLYDPGPPS</sequence>
<gene>
    <name evidence="1" type="ORF">MNBD_ALPHA06-2133</name>
</gene>
<dbReference type="AlphaFoldDB" id="A0A3B0S3W6"/>
<evidence type="ECO:0000313" key="1">
    <source>
        <dbReference type="EMBL" id="VAW00985.1"/>
    </source>
</evidence>
<protein>
    <submittedName>
        <fullName evidence="1">Uncharacterized protein</fullName>
    </submittedName>
</protein>
<organism evidence="1">
    <name type="scientific">hydrothermal vent metagenome</name>
    <dbReference type="NCBI Taxonomy" id="652676"/>
    <lineage>
        <taxon>unclassified sequences</taxon>
        <taxon>metagenomes</taxon>
        <taxon>ecological metagenomes</taxon>
    </lineage>
</organism>
<dbReference type="EMBL" id="UOEE01000308">
    <property type="protein sequence ID" value="VAW00985.1"/>
    <property type="molecule type" value="Genomic_DNA"/>
</dbReference>